<comment type="caution">
    <text evidence="10">The sequence shown here is derived from an EMBL/GenBank/DDBJ whole genome shotgun (WGS) entry which is preliminary data.</text>
</comment>
<evidence type="ECO:0000313" key="11">
    <source>
        <dbReference type="Proteomes" id="UP001161580"/>
    </source>
</evidence>
<evidence type="ECO:0000256" key="8">
    <source>
        <dbReference type="RuleBase" id="RU363032"/>
    </source>
</evidence>
<evidence type="ECO:0000256" key="5">
    <source>
        <dbReference type="ARBA" id="ARBA00022692"/>
    </source>
</evidence>
<evidence type="ECO:0000256" key="1">
    <source>
        <dbReference type="ARBA" id="ARBA00004429"/>
    </source>
</evidence>
<evidence type="ECO:0000256" key="7">
    <source>
        <dbReference type="ARBA" id="ARBA00023136"/>
    </source>
</evidence>
<dbReference type="CDD" id="cd06261">
    <property type="entry name" value="TM_PBP2"/>
    <property type="match status" value="1"/>
</dbReference>
<reference evidence="10" key="1">
    <citation type="submission" date="2022-03" db="EMBL/GenBank/DDBJ databases">
        <title>Fererhizobium litorale gen. nov., sp. nov., isolated from sandy sediments of the Sea of Japan seashore.</title>
        <authorList>
            <person name="Romanenko L."/>
            <person name="Kurilenko V."/>
            <person name="Otstavnykh N."/>
            <person name="Svetashev V."/>
            <person name="Tekutyeva L."/>
            <person name="Isaeva M."/>
            <person name="Mikhailov V."/>
        </authorList>
    </citation>
    <scope>NUCLEOTIDE SEQUENCE</scope>
    <source>
        <strain evidence="10">KMM 9576</strain>
    </source>
</reference>
<feature type="transmembrane region" description="Helical" evidence="8">
    <location>
        <begin position="128"/>
        <end position="153"/>
    </location>
</feature>
<evidence type="ECO:0000256" key="6">
    <source>
        <dbReference type="ARBA" id="ARBA00022989"/>
    </source>
</evidence>
<organism evidence="10 11">
    <name type="scientific">Ferirhizobium litorale</name>
    <dbReference type="NCBI Taxonomy" id="2927786"/>
    <lineage>
        <taxon>Bacteria</taxon>
        <taxon>Pseudomonadati</taxon>
        <taxon>Pseudomonadota</taxon>
        <taxon>Alphaproteobacteria</taxon>
        <taxon>Hyphomicrobiales</taxon>
        <taxon>Rhizobiaceae</taxon>
        <taxon>Ferirhizobium</taxon>
    </lineage>
</organism>
<dbReference type="GO" id="GO:0022857">
    <property type="term" value="F:transmembrane transporter activity"/>
    <property type="evidence" value="ECO:0007669"/>
    <property type="project" value="InterPro"/>
</dbReference>
<protein>
    <submittedName>
        <fullName evidence="10">Amino acid ABC transporter permease</fullName>
    </submittedName>
</protein>
<proteinExistence type="inferred from homology"/>
<evidence type="ECO:0000259" key="9">
    <source>
        <dbReference type="PROSITE" id="PS50928"/>
    </source>
</evidence>
<comment type="similarity">
    <text evidence="2">Belongs to the binding-protein-dependent transport system permease family. HisMQ subfamily.</text>
</comment>
<evidence type="ECO:0000256" key="4">
    <source>
        <dbReference type="ARBA" id="ARBA00022475"/>
    </source>
</evidence>
<dbReference type="PROSITE" id="PS50928">
    <property type="entry name" value="ABC_TM1"/>
    <property type="match status" value="1"/>
</dbReference>
<dbReference type="GO" id="GO:0006865">
    <property type="term" value="P:amino acid transport"/>
    <property type="evidence" value="ECO:0007669"/>
    <property type="project" value="TreeGrafter"/>
</dbReference>
<evidence type="ECO:0000256" key="2">
    <source>
        <dbReference type="ARBA" id="ARBA00010072"/>
    </source>
</evidence>
<feature type="transmembrane region" description="Helical" evidence="8">
    <location>
        <begin position="206"/>
        <end position="224"/>
    </location>
</feature>
<dbReference type="GO" id="GO:0043190">
    <property type="term" value="C:ATP-binding cassette (ABC) transporter complex"/>
    <property type="evidence" value="ECO:0007669"/>
    <property type="project" value="InterPro"/>
</dbReference>
<keyword evidence="5 8" id="KW-0812">Transmembrane</keyword>
<feature type="transmembrane region" description="Helical" evidence="8">
    <location>
        <begin position="102"/>
        <end position="121"/>
    </location>
</feature>
<dbReference type="PANTHER" id="PTHR30614">
    <property type="entry name" value="MEMBRANE COMPONENT OF AMINO ACID ABC TRANSPORTER"/>
    <property type="match status" value="1"/>
</dbReference>
<feature type="transmembrane region" description="Helical" evidence="8">
    <location>
        <begin position="336"/>
        <end position="355"/>
    </location>
</feature>
<dbReference type="AlphaFoldDB" id="A0AAE3QHX6"/>
<accession>A0AAE3QHX6</accession>
<dbReference type="InterPro" id="IPR010065">
    <property type="entry name" value="AA_ABC_transptr_permease_3TM"/>
</dbReference>
<keyword evidence="11" id="KW-1185">Reference proteome</keyword>
<keyword evidence="4" id="KW-1003">Cell membrane</keyword>
<evidence type="ECO:0000256" key="3">
    <source>
        <dbReference type="ARBA" id="ARBA00022448"/>
    </source>
</evidence>
<keyword evidence="3 8" id="KW-0813">Transport</keyword>
<dbReference type="Gene3D" id="1.10.3720.10">
    <property type="entry name" value="MetI-like"/>
    <property type="match status" value="1"/>
</dbReference>
<dbReference type="EMBL" id="JALDYZ010000010">
    <property type="protein sequence ID" value="MDI7923825.1"/>
    <property type="molecule type" value="Genomic_DNA"/>
</dbReference>
<sequence>MTSLSITDAYVSTEIRPAQKAPSAKRAPVLKALFGDFLSAVLSIGAIAVVLSLLPALKWGVVDASWAVGDPAACRSGGACWAFIGAKLRFILFGLYPPDEQWRPIIVMALILVMVLVSLSPSLWGRKLVVAWSAAIAIMLGLMWGGFAGMAFVPTSQWGGLPVTLLLALLSLGLGFPFAIFLALGRRSKLPIPRLLSVGLIETIRGLPLVGLLFVASILLPLLLPPSWTIDKLGRTFAALTVFAAAYLAEVIRGGLQAIPAGQIEAAKALGIPHWKAIPYIVLPQAIQKVIPPLTNTAIIMVKNTSLVMIVGVFDMLSASRSAAMDPVWPAPYAEAYLFVGLIYFAICVGISYYARWLEMRVKAKDYR</sequence>
<dbReference type="Pfam" id="PF00528">
    <property type="entry name" value="BPD_transp_1"/>
    <property type="match status" value="1"/>
</dbReference>
<comment type="subcellular location">
    <subcellularLocation>
        <location evidence="1">Cell inner membrane</location>
        <topology evidence="1">Multi-pass membrane protein</topology>
    </subcellularLocation>
    <subcellularLocation>
        <location evidence="8">Cell membrane</location>
        <topology evidence="8">Multi-pass membrane protein</topology>
    </subcellularLocation>
</comment>
<evidence type="ECO:0000313" key="10">
    <source>
        <dbReference type="EMBL" id="MDI7923825.1"/>
    </source>
</evidence>
<name>A0AAE3QHX6_9HYPH</name>
<feature type="transmembrane region" description="Helical" evidence="8">
    <location>
        <begin position="165"/>
        <end position="185"/>
    </location>
</feature>
<keyword evidence="6 8" id="KW-1133">Transmembrane helix</keyword>
<keyword evidence="7 8" id="KW-0472">Membrane</keyword>
<dbReference type="SUPFAM" id="SSF161098">
    <property type="entry name" value="MetI-like"/>
    <property type="match status" value="1"/>
</dbReference>
<gene>
    <name evidence="10" type="ORF">MRS75_17265</name>
</gene>
<feature type="transmembrane region" description="Helical" evidence="8">
    <location>
        <begin position="37"/>
        <end position="57"/>
    </location>
</feature>
<dbReference type="PANTHER" id="PTHR30614:SF41">
    <property type="entry name" value="INNER MEMBRANE AMINO-ACID ABC TRANSPORTER PERMEASE PROTEIN YHDY"/>
    <property type="match status" value="1"/>
</dbReference>
<feature type="domain" description="ABC transmembrane type-1" evidence="9">
    <location>
        <begin position="161"/>
        <end position="355"/>
    </location>
</feature>
<dbReference type="Proteomes" id="UP001161580">
    <property type="component" value="Unassembled WGS sequence"/>
</dbReference>
<dbReference type="InterPro" id="IPR043429">
    <property type="entry name" value="ArtM/GltK/GlnP/TcyL/YhdX-like"/>
</dbReference>
<dbReference type="InterPro" id="IPR035906">
    <property type="entry name" value="MetI-like_sf"/>
</dbReference>
<dbReference type="RefSeq" id="WP_311787020.1">
    <property type="nucleotide sequence ID" value="NZ_JALDYY010000007.1"/>
</dbReference>
<dbReference type="InterPro" id="IPR000515">
    <property type="entry name" value="MetI-like"/>
</dbReference>
<dbReference type="NCBIfam" id="TIGR01726">
    <property type="entry name" value="HEQRo_perm_3TM"/>
    <property type="match status" value="1"/>
</dbReference>